<dbReference type="Pfam" id="PF05050">
    <property type="entry name" value="Methyltransf_21"/>
    <property type="match status" value="1"/>
</dbReference>
<dbReference type="NCBIfam" id="TIGR01444">
    <property type="entry name" value="fkbM_fam"/>
    <property type="match status" value="1"/>
</dbReference>
<evidence type="ECO:0000313" key="2">
    <source>
        <dbReference type="EMBL" id="SHG68540.1"/>
    </source>
</evidence>
<keyword evidence="2" id="KW-0489">Methyltransferase</keyword>
<reference evidence="3" key="1">
    <citation type="submission" date="2016-11" db="EMBL/GenBank/DDBJ databases">
        <authorList>
            <person name="Varghese N."/>
            <person name="Submissions S."/>
        </authorList>
    </citation>
    <scope>NUCLEOTIDE SEQUENCE [LARGE SCALE GENOMIC DNA]</scope>
    <source>
        <strain evidence="3">DSM 22638</strain>
    </source>
</reference>
<protein>
    <submittedName>
        <fullName evidence="2">Methyltransferase, FkbM family</fullName>
    </submittedName>
</protein>
<name>A0A1M5LUG6_9FLAO</name>
<dbReference type="GO" id="GO:0032259">
    <property type="term" value="P:methylation"/>
    <property type="evidence" value="ECO:0007669"/>
    <property type="project" value="UniProtKB-KW"/>
</dbReference>
<dbReference type="RefSeq" id="WP_073179233.1">
    <property type="nucleotide sequence ID" value="NZ_FQWL01000003.1"/>
</dbReference>
<sequence length="247" mass="28568">MANIIQEKLQRRLLKIRLFVGGIYFSLFTKTYKHAGVVLHIPFDLTTFKFRGRFALNLYETEEARYLKKHLSPKAHVLELGACLGYVSCLVNNILEKKEMQVSLEANPNLIPWIAKNRDANNCKFKVEHSIVSNQKSNTFYIHRLIVGGSTKRETPKQTEVNGLTIEELEQKHNIKFDTLVMDIEGGELSLLRNFKERISGFKQIFFEIHPFAGILTQEEAQECEDILTALGFKLIVRDGHFQIWEK</sequence>
<dbReference type="SUPFAM" id="SSF53335">
    <property type="entry name" value="S-adenosyl-L-methionine-dependent methyltransferases"/>
    <property type="match status" value="1"/>
</dbReference>
<feature type="domain" description="Methyltransferase FkbM" evidence="1">
    <location>
        <begin position="81"/>
        <end position="235"/>
    </location>
</feature>
<dbReference type="Proteomes" id="UP000184532">
    <property type="component" value="Unassembled WGS sequence"/>
</dbReference>
<gene>
    <name evidence="2" type="ORF">SAMN04488116_2090</name>
</gene>
<dbReference type="Gene3D" id="3.40.50.150">
    <property type="entry name" value="Vaccinia Virus protein VP39"/>
    <property type="match status" value="1"/>
</dbReference>
<proteinExistence type="predicted"/>
<organism evidence="2 3">
    <name type="scientific">Flagellimonas flava</name>
    <dbReference type="NCBI Taxonomy" id="570519"/>
    <lineage>
        <taxon>Bacteria</taxon>
        <taxon>Pseudomonadati</taxon>
        <taxon>Bacteroidota</taxon>
        <taxon>Flavobacteriia</taxon>
        <taxon>Flavobacteriales</taxon>
        <taxon>Flavobacteriaceae</taxon>
        <taxon>Flagellimonas</taxon>
    </lineage>
</organism>
<dbReference type="AlphaFoldDB" id="A0A1M5LUG6"/>
<keyword evidence="3" id="KW-1185">Reference proteome</keyword>
<evidence type="ECO:0000313" key="3">
    <source>
        <dbReference type="Proteomes" id="UP000184532"/>
    </source>
</evidence>
<dbReference type="STRING" id="570519.SAMN04488116_2090"/>
<accession>A0A1M5LUG6</accession>
<dbReference type="InterPro" id="IPR029063">
    <property type="entry name" value="SAM-dependent_MTases_sf"/>
</dbReference>
<dbReference type="OrthoDB" id="9812600at2"/>
<evidence type="ECO:0000259" key="1">
    <source>
        <dbReference type="Pfam" id="PF05050"/>
    </source>
</evidence>
<dbReference type="GO" id="GO:0008168">
    <property type="term" value="F:methyltransferase activity"/>
    <property type="evidence" value="ECO:0007669"/>
    <property type="project" value="UniProtKB-KW"/>
</dbReference>
<dbReference type="EMBL" id="FQWL01000003">
    <property type="protein sequence ID" value="SHG68540.1"/>
    <property type="molecule type" value="Genomic_DNA"/>
</dbReference>
<keyword evidence="2" id="KW-0808">Transferase</keyword>
<dbReference type="InterPro" id="IPR006342">
    <property type="entry name" value="FkbM_mtfrase"/>
</dbReference>